<dbReference type="Pfam" id="PF00856">
    <property type="entry name" value="SET"/>
    <property type="match status" value="1"/>
</dbReference>
<dbReference type="Proteomes" id="UP000824998">
    <property type="component" value="Unassembled WGS sequence"/>
</dbReference>
<dbReference type="Pfam" id="PF13181">
    <property type="entry name" value="TPR_8"/>
    <property type="match status" value="1"/>
</dbReference>
<name>A0A9P7Y8P2_9HELO</name>
<evidence type="ECO:0000256" key="1">
    <source>
        <dbReference type="PROSITE-ProRule" id="PRU00339"/>
    </source>
</evidence>
<dbReference type="EMBL" id="MU251927">
    <property type="protein sequence ID" value="KAG9228500.1"/>
    <property type="molecule type" value="Genomic_DNA"/>
</dbReference>
<proteinExistence type="predicted"/>
<dbReference type="Gene3D" id="2.170.270.10">
    <property type="entry name" value="SET domain"/>
    <property type="match status" value="1"/>
</dbReference>
<evidence type="ECO:0000259" key="2">
    <source>
        <dbReference type="PROSITE" id="PS50280"/>
    </source>
</evidence>
<dbReference type="SMART" id="SM00028">
    <property type="entry name" value="TPR"/>
    <property type="match status" value="2"/>
</dbReference>
<evidence type="ECO:0000313" key="3">
    <source>
        <dbReference type="EMBL" id="KAG9228500.1"/>
    </source>
</evidence>
<organism evidence="3 4">
    <name type="scientific">Amylocarpus encephaloides</name>
    <dbReference type="NCBI Taxonomy" id="45428"/>
    <lineage>
        <taxon>Eukaryota</taxon>
        <taxon>Fungi</taxon>
        <taxon>Dikarya</taxon>
        <taxon>Ascomycota</taxon>
        <taxon>Pezizomycotina</taxon>
        <taxon>Leotiomycetes</taxon>
        <taxon>Helotiales</taxon>
        <taxon>Helotiales incertae sedis</taxon>
        <taxon>Amylocarpus</taxon>
    </lineage>
</organism>
<dbReference type="PROSITE" id="PS50005">
    <property type="entry name" value="TPR"/>
    <property type="match status" value="1"/>
</dbReference>
<reference evidence="3" key="1">
    <citation type="journal article" date="2021" name="IMA Fungus">
        <title>Genomic characterization of three marine fungi, including Emericellopsis atlantica sp. nov. with signatures of a generalist lifestyle and marine biomass degradation.</title>
        <authorList>
            <person name="Hagestad O.C."/>
            <person name="Hou L."/>
            <person name="Andersen J.H."/>
            <person name="Hansen E.H."/>
            <person name="Altermark B."/>
            <person name="Li C."/>
            <person name="Kuhnert E."/>
            <person name="Cox R.J."/>
            <person name="Crous P.W."/>
            <person name="Spatafora J.W."/>
            <person name="Lail K."/>
            <person name="Amirebrahimi M."/>
            <person name="Lipzen A."/>
            <person name="Pangilinan J."/>
            <person name="Andreopoulos W."/>
            <person name="Hayes R.D."/>
            <person name="Ng V."/>
            <person name="Grigoriev I.V."/>
            <person name="Jackson S.A."/>
            <person name="Sutton T.D.S."/>
            <person name="Dobson A.D.W."/>
            <person name="Rama T."/>
        </authorList>
    </citation>
    <scope>NUCLEOTIDE SEQUENCE</scope>
    <source>
        <strain evidence="3">TRa018bII</strain>
    </source>
</reference>
<dbReference type="SUPFAM" id="SSF82199">
    <property type="entry name" value="SET domain"/>
    <property type="match status" value="1"/>
</dbReference>
<protein>
    <recommendedName>
        <fullName evidence="2">SET domain-containing protein</fullName>
    </recommendedName>
</protein>
<keyword evidence="1" id="KW-0802">TPR repeat</keyword>
<dbReference type="OrthoDB" id="438641at2759"/>
<dbReference type="InterPro" id="IPR046341">
    <property type="entry name" value="SET_dom_sf"/>
</dbReference>
<dbReference type="InterPro" id="IPR011990">
    <property type="entry name" value="TPR-like_helical_dom_sf"/>
</dbReference>
<keyword evidence="4" id="KW-1185">Reference proteome</keyword>
<dbReference type="AlphaFoldDB" id="A0A9P7Y8P2"/>
<feature type="repeat" description="TPR" evidence="1">
    <location>
        <begin position="274"/>
        <end position="307"/>
    </location>
</feature>
<dbReference type="Gene3D" id="1.25.40.10">
    <property type="entry name" value="Tetratricopeptide repeat domain"/>
    <property type="match status" value="1"/>
</dbReference>
<dbReference type="SUPFAM" id="SSF48452">
    <property type="entry name" value="TPR-like"/>
    <property type="match status" value="1"/>
</dbReference>
<comment type="caution">
    <text evidence="3">The sequence shown here is derived from an EMBL/GenBank/DDBJ whole genome shotgun (WGS) entry which is preliminary data.</text>
</comment>
<gene>
    <name evidence="3" type="ORF">BJ875DRAFT_526591</name>
</gene>
<feature type="domain" description="SET" evidence="2">
    <location>
        <begin position="351"/>
        <end position="540"/>
    </location>
</feature>
<dbReference type="PANTHER" id="PTHR47643:SF2">
    <property type="entry name" value="TPR DOMAIN PROTEIN (AFU_ORTHOLOGUE AFUA_5G12710)"/>
    <property type="match status" value="1"/>
</dbReference>
<dbReference type="PROSITE" id="PS50280">
    <property type="entry name" value="SET"/>
    <property type="match status" value="1"/>
</dbReference>
<dbReference type="InterPro" id="IPR019734">
    <property type="entry name" value="TPR_rpt"/>
</dbReference>
<dbReference type="InterPro" id="IPR053209">
    <property type="entry name" value="Gramillin-biosynth_MTr"/>
</dbReference>
<dbReference type="PANTHER" id="PTHR47643">
    <property type="entry name" value="TPR DOMAIN PROTEIN (AFU_ORTHOLOGUE AFUA_5G12710)"/>
    <property type="match status" value="1"/>
</dbReference>
<accession>A0A9P7Y8P2</accession>
<dbReference type="InterPro" id="IPR001214">
    <property type="entry name" value="SET_dom"/>
</dbReference>
<sequence length="737" mass="82926">MAQKSNILINTYEQGPDKEQAVHKLSNSLAGELPTRNHDTEDLLKQHYQNIHHIEDCEKDTKTTWAKQIVIPIAYAPCVTPLDQLNQISLSDLKVETHHRGSFITATTITLPYNFSSTVTIIQEVSTVTAVLVLGFQDDTISPLPQNSTVAIKEPYVQLNENSDYVIRVDHPSDIAVLRGDDPAVSMIMQFVAEKKDIKPVEWRSEGDRAFLEGKYSSAIECYTQAIDASLPLEETIFTQDAYRKRAFANLLAHRYQAAKVDSLSACSGTALDAKAYFTAGRACYSLRSYSESKSYLEKSLELEPTDIKARKELNRILIRLDEQENGNYDFAQMIREQESKIWLDHADFTANVEVGMTEKSGRGLFTTKDIAAGEILMSEKAFCLPDKYTGDGPSDTVLFNLNNNSRTPKAAQPALFRKLVQELYHNPQLCKDFFDLDGGEYVRNGKEGDIIDGVPIVDAFLVECIRLKNCFSAPRLSRNLLKRDCPEVETHLTTATWLRASYTNHSCVPNCGRAFIGDMMIVRALHALPKGTEITHQYIAPDASTLFRRKGFPTNWGFECACRLCSGERESPDTIHTKRTDLAKKIKKEALKMAPTSKIPIANIRTVERMMRKLEDLHERSVYANLPRLTLVHPSIWLMEVYRFSKNYTKMVRYAIEVLKNFGFGDNIVDIDNNNFSMKWEGGIVNTEAFNSLVIAAEGYDMLGKSVLAEGCRAAAKRMFLVLAGSEVGIERFLPA</sequence>
<evidence type="ECO:0000313" key="4">
    <source>
        <dbReference type="Proteomes" id="UP000824998"/>
    </source>
</evidence>
<dbReference type="SMART" id="SM00317">
    <property type="entry name" value="SET"/>
    <property type="match status" value="1"/>
</dbReference>